<dbReference type="EMBL" id="MU155135">
    <property type="protein sequence ID" value="KAF9485475.1"/>
    <property type="molecule type" value="Genomic_DNA"/>
</dbReference>
<sequence>MYEPPWDHHHALPTPCLRGWFAMKTWCLEIGSHRAARILRADCPNGARRRRGGANLALSRTPWPRARDSVLVLCCLLCRLRNEAKYKEFQHILWHTFRFVTLLIEPPESQAPARCSRHNATEPDGFKLLGVDAIPWAFAPLETPFRRVAT</sequence>
<dbReference type="AlphaFoldDB" id="A0A9P5ZF16"/>
<evidence type="ECO:0000313" key="1">
    <source>
        <dbReference type="EMBL" id="KAF9485475.1"/>
    </source>
</evidence>
<gene>
    <name evidence="1" type="ORF">BDN70DRAFT_871125</name>
</gene>
<comment type="caution">
    <text evidence="1">The sequence shown here is derived from an EMBL/GenBank/DDBJ whole genome shotgun (WGS) entry which is preliminary data.</text>
</comment>
<dbReference type="Proteomes" id="UP000807469">
    <property type="component" value="Unassembled WGS sequence"/>
</dbReference>
<evidence type="ECO:0000313" key="2">
    <source>
        <dbReference type="Proteomes" id="UP000807469"/>
    </source>
</evidence>
<protein>
    <submittedName>
        <fullName evidence="1">Uncharacterized protein</fullName>
    </submittedName>
</protein>
<keyword evidence="2" id="KW-1185">Reference proteome</keyword>
<accession>A0A9P5ZF16</accession>
<reference evidence="1" key="1">
    <citation type="submission" date="2020-11" db="EMBL/GenBank/DDBJ databases">
        <authorList>
            <consortium name="DOE Joint Genome Institute"/>
            <person name="Ahrendt S."/>
            <person name="Riley R."/>
            <person name="Andreopoulos W."/>
            <person name="Labutti K."/>
            <person name="Pangilinan J."/>
            <person name="Ruiz-Duenas F.J."/>
            <person name="Barrasa J.M."/>
            <person name="Sanchez-Garcia M."/>
            <person name="Camarero S."/>
            <person name="Miyauchi S."/>
            <person name="Serrano A."/>
            <person name="Linde D."/>
            <person name="Babiker R."/>
            <person name="Drula E."/>
            <person name="Ayuso-Fernandez I."/>
            <person name="Pacheco R."/>
            <person name="Padilla G."/>
            <person name="Ferreira P."/>
            <person name="Barriuso J."/>
            <person name="Kellner H."/>
            <person name="Castanera R."/>
            <person name="Alfaro M."/>
            <person name="Ramirez L."/>
            <person name="Pisabarro A.G."/>
            <person name="Kuo A."/>
            <person name="Tritt A."/>
            <person name="Lipzen A."/>
            <person name="He G."/>
            <person name="Yan M."/>
            <person name="Ng V."/>
            <person name="Cullen D."/>
            <person name="Martin F."/>
            <person name="Rosso M.-N."/>
            <person name="Henrissat B."/>
            <person name="Hibbett D."/>
            <person name="Martinez A.T."/>
            <person name="Grigoriev I.V."/>
        </authorList>
    </citation>
    <scope>NUCLEOTIDE SEQUENCE</scope>
    <source>
        <strain evidence="1">CIRM-BRFM 674</strain>
    </source>
</reference>
<proteinExistence type="predicted"/>
<name>A0A9P5ZF16_9AGAR</name>
<organism evidence="1 2">
    <name type="scientific">Pholiota conissans</name>
    <dbReference type="NCBI Taxonomy" id="109636"/>
    <lineage>
        <taxon>Eukaryota</taxon>
        <taxon>Fungi</taxon>
        <taxon>Dikarya</taxon>
        <taxon>Basidiomycota</taxon>
        <taxon>Agaricomycotina</taxon>
        <taxon>Agaricomycetes</taxon>
        <taxon>Agaricomycetidae</taxon>
        <taxon>Agaricales</taxon>
        <taxon>Agaricineae</taxon>
        <taxon>Strophariaceae</taxon>
        <taxon>Pholiota</taxon>
    </lineage>
</organism>